<evidence type="ECO:0000313" key="1">
    <source>
        <dbReference type="EMBL" id="QQK07590.1"/>
    </source>
</evidence>
<evidence type="ECO:0000313" key="2">
    <source>
        <dbReference type="Proteomes" id="UP000595814"/>
    </source>
</evidence>
<keyword evidence="2" id="KW-1185">Reference proteome</keyword>
<dbReference type="EMBL" id="CP066744">
    <property type="protein sequence ID" value="QQK07590.1"/>
    <property type="molecule type" value="Genomic_DNA"/>
</dbReference>
<gene>
    <name evidence="1" type="ORF">JFY71_09885</name>
</gene>
<accession>A0AC61MSL2</accession>
<proteinExistence type="predicted"/>
<name>A0AC61MSL2_9FIRM</name>
<protein>
    <submittedName>
        <fullName evidence="1">Transcriptional repressor</fullName>
    </submittedName>
</protein>
<dbReference type="Proteomes" id="UP000595814">
    <property type="component" value="Chromosome"/>
</dbReference>
<organism evidence="1 2">
    <name type="scientific">Miniphocaeibacter halophilus</name>
    <dbReference type="NCBI Taxonomy" id="2931922"/>
    <lineage>
        <taxon>Bacteria</taxon>
        <taxon>Bacillati</taxon>
        <taxon>Bacillota</taxon>
        <taxon>Tissierellia</taxon>
        <taxon>Tissierellales</taxon>
        <taxon>Peptoniphilaceae</taxon>
        <taxon>Miniphocaeibacter</taxon>
    </lineage>
</organism>
<reference evidence="1 2" key="1">
    <citation type="journal article" date="2022" name="Int. J. Syst. Evol. Microbiol.">
        <title>Miniphocaeibacter halophilus sp. nov., an ammonium-tolerant acetate-producing bacterium isolated from a biogas system.</title>
        <authorList>
            <person name="Schnurer A."/>
            <person name="Singh A."/>
            <person name="Bi S."/>
            <person name="Qiao W."/>
            <person name="Westerholm M."/>
        </authorList>
    </citation>
    <scope>NUCLEOTIDE SEQUENCE [LARGE SCALE GENOMIC DNA]</scope>
    <source>
        <strain evidence="1 2">AMB_01</strain>
    </source>
</reference>
<sequence>MDLNNLKTILTENGYKVTKQREVIFQALLENNESHLSPEELHEIVSKIDKDIGIATVYRTLLLFEELNIVYKLDFDDNRYRYELASEGEKHQHHHLICTNCSKVEEVKYDLLENIEEDIEKTYKFKIQNHVLKFFGLCSECQSKEIEQGDLNGTKKTK</sequence>